<evidence type="ECO:0000259" key="2">
    <source>
        <dbReference type="Pfam" id="PF17289"/>
    </source>
</evidence>
<dbReference type="InterPro" id="IPR035421">
    <property type="entry name" value="Terminase_6C"/>
</dbReference>
<accession>A0A6M3J7G5</accession>
<reference evidence="3" key="1">
    <citation type="submission" date="2020-03" db="EMBL/GenBank/DDBJ databases">
        <title>The deep terrestrial virosphere.</title>
        <authorList>
            <person name="Holmfeldt K."/>
            <person name="Nilsson E."/>
            <person name="Simone D."/>
            <person name="Lopez-Fernandez M."/>
            <person name="Wu X."/>
            <person name="de Brujin I."/>
            <person name="Lundin D."/>
            <person name="Andersson A."/>
            <person name="Bertilsson S."/>
            <person name="Dopson M."/>
        </authorList>
    </citation>
    <scope>NUCLEOTIDE SEQUENCE</scope>
    <source>
        <strain evidence="3">MM415B00380</strain>
    </source>
</reference>
<sequence>MAARGLYLFGLAAWPIIYGRPLIETPHLRAICRRLEAVSEGLEDELLINVPPGTGKSSWCNVVWPAWDWIRRPWRRWMYASFDPDLVLRDARMTRRLIESDWYQARWGPGMVDGADGQGGCAIDRTRSAAAKAGEFWTTAGGLRFSISVRGRGTGWHAHHQVVDDPHKASDATTDAQAIDDTVDWYRETMASRRMPGERFARVVIMQRLHVRDLSEYCIGEGFRHVCLPMRFDPDHPYHRPEDDHRSIPGELLCPALKDDATVSTEEVSLGPNAKAAQHDQLPSPRGGRVFQRDWFVRFWEELPAHITAVQSWDHTFGSLGETASWVVGDVWGRSGADYYLVDEWRDRCEFPGMEAGLISFSAKHPWVQSKLVEDKAAGRLIVQHLRHVVDGLLEWKVGGSTGGKLARSESWTGLAKAGNIWLPHPTRARLNGRPHPCPWVDEWIKNVCDFSGAKKDVADQVDTASQAITYLRDETGYEGELAAAMARLRSEGRI</sequence>
<dbReference type="InterPro" id="IPR006517">
    <property type="entry name" value="Phage_terminase_lsu-like_C"/>
</dbReference>
<proteinExistence type="predicted"/>
<dbReference type="Pfam" id="PF17289">
    <property type="entry name" value="Terminase_6C"/>
    <property type="match status" value="1"/>
</dbReference>
<evidence type="ECO:0000313" key="3">
    <source>
        <dbReference type="EMBL" id="QJA65773.1"/>
    </source>
</evidence>
<organism evidence="3">
    <name type="scientific">viral metagenome</name>
    <dbReference type="NCBI Taxonomy" id="1070528"/>
    <lineage>
        <taxon>unclassified sequences</taxon>
        <taxon>metagenomes</taxon>
        <taxon>organismal metagenomes</taxon>
    </lineage>
</organism>
<evidence type="ECO:0000256" key="1">
    <source>
        <dbReference type="ARBA" id="ARBA00022612"/>
    </source>
</evidence>
<dbReference type="AlphaFoldDB" id="A0A6M3J7G5"/>
<protein>
    <submittedName>
        <fullName evidence="3">Putative terminase</fullName>
    </submittedName>
</protein>
<keyword evidence="1" id="KW-1188">Viral release from host cell</keyword>
<dbReference type="EMBL" id="MT141544">
    <property type="protein sequence ID" value="QJA65773.1"/>
    <property type="molecule type" value="Genomic_DNA"/>
</dbReference>
<name>A0A6M3J7G5_9ZZZZ</name>
<dbReference type="NCBIfam" id="TIGR01630">
    <property type="entry name" value="psiM2_ORF9"/>
    <property type="match status" value="1"/>
</dbReference>
<feature type="domain" description="Terminase large subunit gp17-like C-terminal" evidence="2">
    <location>
        <begin position="312"/>
        <end position="469"/>
    </location>
</feature>
<gene>
    <name evidence="3" type="ORF">MM415B00380_0025</name>
</gene>